<proteinExistence type="predicted"/>
<dbReference type="OrthoDB" id="412787at2759"/>
<dbReference type="GO" id="GO:0000288">
    <property type="term" value="P:nuclear-transcribed mRNA catabolic process, deadenylation-dependent decay"/>
    <property type="evidence" value="ECO:0007669"/>
    <property type="project" value="TreeGrafter"/>
</dbReference>
<dbReference type="PANTHER" id="PTHR12121">
    <property type="entry name" value="CARBON CATABOLITE REPRESSOR PROTEIN 4"/>
    <property type="match status" value="1"/>
</dbReference>
<dbReference type="SUPFAM" id="SSF56219">
    <property type="entry name" value="DNase I-like"/>
    <property type="match status" value="1"/>
</dbReference>
<feature type="compositionally biased region" description="Basic residues" evidence="1">
    <location>
        <begin position="367"/>
        <end position="376"/>
    </location>
</feature>
<dbReference type="InterPro" id="IPR006579">
    <property type="entry name" value="Pre_C2HC_dom"/>
</dbReference>
<name>A0A4C1XPE6_EUMVA</name>
<protein>
    <submittedName>
        <fullName evidence="3">2',5'-phosphodiesterase 12</fullName>
    </submittedName>
</protein>
<evidence type="ECO:0000256" key="1">
    <source>
        <dbReference type="SAM" id="MobiDB-lite"/>
    </source>
</evidence>
<dbReference type="InterPro" id="IPR005135">
    <property type="entry name" value="Endo/exonuclease/phosphatase"/>
</dbReference>
<sequence>MKGSWWREQPPRLLLRTIWWIHYHFPTKLSIFAEWLKILLSSERLVLAEELLTRSCFESIRNVVKENKPLLARILDRSTVASATVLQCLENPDNILVVGNTHLYFHPDADHIRLVQGGMFVLWLREILEQNQEKMPNSKIHLILCGDFNSVPSCGVYQLYTNGIAPSTLPDWKSNENEAIYNLTLRQDIPLESACGTPEYTNFTVGFADCLDYIFYDKTHLGVEQVIPLPSLEELTAHIALPSIVFPSDHIALIADLRLNAYRPPTAHGAAAARVRGREVRYRRFEAALLSTVTIMEVNTSCTPGAGGVPKGPVTRALIKDIVSKSLSEMGYECPESELDKFVRTATPVASRTTTPASSANPSRAHSPARKTKGKRAASSSSEEDTAGSDCTVVGSDDESGSGTNTWDSGSTGGSSRSRANSNSDASFSLVKGKNKKAIRKVTKKSKLTEQPAPIVMDVEVAQAPSSTAPTAPVATPPTQVATDKVIPRSGAKPTAKAPPPIFLRKGANFVKISADCTRLHINYSKVVCVADDGIKIICPNVETFRRLNKYLVDNKVQFHTYALVPVDFALDDIKNDLVNHGFPMLSVHRMSRRDGSPLWMVFAILERTVESKKIFSALSVVCGLSSIRVEAPFKKGGPGQCHRCQKYGHAAANCHADPRCVKCLVPHWTKGARSLGVGGETLLCKLRPASRPIIGDALRLPNSRPVRGLVSRDHRPVLLKLGPPDGGRPISTIKITDWKRVSTAFEKIDTPLNSILNDIRTTEQIDHAIERELPTRSGSRSGIRNESWSDLMEEITPSHKAFWKITKALKTGGILHTPLKDRTAPLPDDAGGSRVQQTLSRLNALTLPRMTQLILVASRKRFFKTFLEPKDDLTPVSLSEVQLLLLSLLVAILTRAFKIVFSPAWKEAEVIGIHKPGKPRDLPASYRPISLLSGLAKLFERVLKTRLSNHLFGKGLIIDEQFGFRPAHSCPQQRAIDELGQWFRLWRIEVNPEKSAAIQFKYSKHRSKLVVDWNTPSLKMLNARIPWQRSYKYLGVTLDKNLHFREHIARVRKNALFYTARLGAMLGRKSKLSRRNKLTLYKMCIRTVLTYASPVFAHAAPKALYKLQVIQNKFCRAATDAHWCVRNSILHRDLELPTLSKYMKDASKRFFDIAGSHPNALLRAAVDFQPPPPTHFIRRPRNVLFDPPDALTAAVDSLNDVNDTHD</sequence>
<feature type="compositionally biased region" description="Polar residues" evidence="1">
    <location>
        <begin position="348"/>
        <end position="364"/>
    </location>
</feature>
<dbReference type="SMART" id="SM00596">
    <property type="entry name" value="PRE_C2HC"/>
    <property type="match status" value="1"/>
</dbReference>
<feature type="region of interest" description="Disordered" evidence="1">
    <location>
        <begin position="467"/>
        <end position="499"/>
    </location>
</feature>
<organism evidence="3 4">
    <name type="scientific">Eumeta variegata</name>
    <name type="common">Bagworm moth</name>
    <name type="synonym">Eumeta japonica</name>
    <dbReference type="NCBI Taxonomy" id="151549"/>
    <lineage>
        <taxon>Eukaryota</taxon>
        <taxon>Metazoa</taxon>
        <taxon>Ecdysozoa</taxon>
        <taxon>Arthropoda</taxon>
        <taxon>Hexapoda</taxon>
        <taxon>Insecta</taxon>
        <taxon>Pterygota</taxon>
        <taxon>Neoptera</taxon>
        <taxon>Endopterygota</taxon>
        <taxon>Lepidoptera</taxon>
        <taxon>Glossata</taxon>
        <taxon>Ditrysia</taxon>
        <taxon>Tineoidea</taxon>
        <taxon>Psychidae</taxon>
        <taxon>Oiketicinae</taxon>
        <taxon>Eumeta</taxon>
    </lineage>
</organism>
<evidence type="ECO:0000313" key="3">
    <source>
        <dbReference type="EMBL" id="GBP64127.1"/>
    </source>
</evidence>
<dbReference type="Gene3D" id="3.60.10.10">
    <property type="entry name" value="Endonuclease/exonuclease/phosphatase"/>
    <property type="match status" value="1"/>
</dbReference>
<dbReference type="Pfam" id="PF03372">
    <property type="entry name" value="Exo_endo_phos"/>
    <property type="match status" value="1"/>
</dbReference>
<feature type="compositionally biased region" description="Low complexity" evidence="1">
    <location>
        <begin position="467"/>
        <end position="483"/>
    </location>
</feature>
<dbReference type="GO" id="GO:0005739">
    <property type="term" value="C:mitochondrion"/>
    <property type="evidence" value="ECO:0007669"/>
    <property type="project" value="TreeGrafter"/>
</dbReference>
<dbReference type="GO" id="GO:0000175">
    <property type="term" value="F:3'-5'-RNA exonuclease activity"/>
    <property type="evidence" value="ECO:0007669"/>
    <property type="project" value="TreeGrafter"/>
</dbReference>
<dbReference type="EMBL" id="BGZK01000888">
    <property type="protein sequence ID" value="GBP64127.1"/>
    <property type="molecule type" value="Genomic_DNA"/>
</dbReference>
<dbReference type="Pfam" id="PF07530">
    <property type="entry name" value="PRE_C2HC"/>
    <property type="match status" value="1"/>
</dbReference>
<accession>A0A4C1XPE6</accession>
<feature type="region of interest" description="Disordered" evidence="1">
    <location>
        <begin position="345"/>
        <end position="436"/>
    </location>
</feature>
<feature type="domain" description="Pre-C2HC" evidence="2">
    <location>
        <begin position="571"/>
        <end position="640"/>
    </location>
</feature>
<evidence type="ECO:0000313" key="4">
    <source>
        <dbReference type="Proteomes" id="UP000299102"/>
    </source>
</evidence>
<keyword evidence="4" id="KW-1185">Reference proteome</keyword>
<dbReference type="InterPro" id="IPR050410">
    <property type="entry name" value="CCR4/nocturin_mRNA_transcr"/>
</dbReference>
<feature type="compositionally biased region" description="Low complexity" evidence="1">
    <location>
        <begin position="401"/>
        <end position="427"/>
    </location>
</feature>
<dbReference type="PANTHER" id="PTHR12121:SF37">
    <property type="entry name" value="2',5'-PHOSPHODIESTERASE 12"/>
    <property type="match status" value="1"/>
</dbReference>
<dbReference type="Proteomes" id="UP000299102">
    <property type="component" value="Unassembled WGS sequence"/>
</dbReference>
<gene>
    <name evidence="3" type="primary">PDE12</name>
    <name evidence="3" type="ORF">EVAR_8496_1</name>
</gene>
<evidence type="ECO:0000259" key="2">
    <source>
        <dbReference type="SMART" id="SM00596"/>
    </source>
</evidence>
<dbReference type="AlphaFoldDB" id="A0A4C1XPE6"/>
<reference evidence="3 4" key="1">
    <citation type="journal article" date="2019" name="Commun. Biol.">
        <title>The bagworm genome reveals a unique fibroin gene that provides high tensile strength.</title>
        <authorList>
            <person name="Kono N."/>
            <person name="Nakamura H."/>
            <person name="Ohtoshi R."/>
            <person name="Tomita M."/>
            <person name="Numata K."/>
            <person name="Arakawa K."/>
        </authorList>
    </citation>
    <scope>NUCLEOTIDE SEQUENCE [LARGE SCALE GENOMIC DNA]</scope>
</reference>
<comment type="caution">
    <text evidence="3">The sequence shown here is derived from an EMBL/GenBank/DDBJ whole genome shotgun (WGS) entry which is preliminary data.</text>
</comment>
<dbReference type="InterPro" id="IPR036691">
    <property type="entry name" value="Endo/exonu/phosph_ase_sf"/>
</dbReference>